<accession>A0A3N4J9Z4</accession>
<name>A0A3N4J9Z4_9PEZI</name>
<reference evidence="2 3" key="1">
    <citation type="journal article" date="2018" name="Nat. Ecol. Evol.">
        <title>Pezizomycetes genomes reveal the molecular basis of ectomycorrhizal truffle lifestyle.</title>
        <authorList>
            <person name="Murat C."/>
            <person name="Payen T."/>
            <person name="Noel B."/>
            <person name="Kuo A."/>
            <person name="Morin E."/>
            <person name="Chen J."/>
            <person name="Kohler A."/>
            <person name="Krizsan K."/>
            <person name="Balestrini R."/>
            <person name="Da Silva C."/>
            <person name="Montanini B."/>
            <person name="Hainaut M."/>
            <person name="Levati E."/>
            <person name="Barry K.W."/>
            <person name="Belfiori B."/>
            <person name="Cichocki N."/>
            <person name="Clum A."/>
            <person name="Dockter R.B."/>
            <person name="Fauchery L."/>
            <person name="Guy J."/>
            <person name="Iotti M."/>
            <person name="Le Tacon F."/>
            <person name="Lindquist E.A."/>
            <person name="Lipzen A."/>
            <person name="Malagnac F."/>
            <person name="Mello A."/>
            <person name="Molinier V."/>
            <person name="Miyauchi S."/>
            <person name="Poulain J."/>
            <person name="Riccioni C."/>
            <person name="Rubini A."/>
            <person name="Sitrit Y."/>
            <person name="Splivallo R."/>
            <person name="Traeger S."/>
            <person name="Wang M."/>
            <person name="Zifcakova L."/>
            <person name="Wipf D."/>
            <person name="Zambonelli A."/>
            <person name="Paolocci F."/>
            <person name="Nowrousian M."/>
            <person name="Ottonello S."/>
            <person name="Baldrian P."/>
            <person name="Spatafora J.W."/>
            <person name="Henrissat B."/>
            <person name="Nagy L.G."/>
            <person name="Aury J.M."/>
            <person name="Wincker P."/>
            <person name="Grigoriev I.V."/>
            <person name="Bonfante P."/>
            <person name="Martin F.M."/>
        </authorList>
    </citation>
    <scope>NUCLEOTIDE SEQUENCE [LARGE SCALE GENOMIC DNA]</scope>
    <source>
        <strain evidence="2 3">120613-1</strain>
    </source>
</reference>
<keyword evidence="1" id="KW-0472">Membrane</keyword>
<protein>
    <submittedName>
        <fullName evidence="2">Uncharacterized protein</fullName>
    </submittedName>
</protein>
<keyword evidence="3" id="KW-1185">Reference proteome</keyword>
<keyword evidence="1" id="KW-0812">Transmembrane</keyword>
<organism evidence="2 3">
    <name type="scientific">Choiromyces venosus 120613-1</name>
    <dbReference type="NCBI Taxonomy" id="1336337"/>
    <lineage>
        <taxon>Eukaryota</taxon>
        <taxon>Fungi</taxon>
        <taxon>Dikarya</taxon>
        <taxon>Ascomycota</taxon>
        <taxon>Pezizomycotina</taxon>
        <taxon>Pezizomycetes</taxon>
        <taxon>Pezizales</taxon>
        <taxon>Tuberaceae</taxon>
        <taxon>Choiromyces</taxon>
    </lineage>
</organism>
<proteinExistence type="predicted"/>
<evidence type="ECO:0000313" key="3">
    <source>
        <dbReference type="Proteomes" id="UP000276215"/>
    </source>
</evidence>
<dbReference type="AlphaFoldDB" id="A0A3N4J9Z4"/>
<sequence>MTILGRKKICYGCRYSQNCHIFCDKRGLESSLPEPYLECNPMGPEVSKLKLILAYTLLYLTLKYGIVVALKEEYPQKSK</sequence>
<feature type="transmembrane region" description="Helical" evidence="1">
    <location>
        <begin position="52"/>
        <end position="70"/>
    </location>
</feature>
<evidence type="ECO:0000313" key="2">
    <source>
        <dbReference type="EMBL" id="RPA93280.1"/>
    </source>
</evidence>
<keyword evidence="1" id="KW-1133">Transmembrane helix</keyword>
<dbReference type="Proteomes" id="UP000276215">
    <property type="component" value="Unassembled WGS sequence"/>
</dbReference>
<gene>
    <name evidence="2" type="ORF">L873DRAFT_67922</name>
</gene>
<evidence type="ECO:0000256" key="1">
    <source>
        <dbReference type="SAM" id="Phobius"/>
    </source>
</evidence>
<dbReference type="EMBL" id="ML120455">
    <property type="protein sequence ID" value="RPA93280.1"/>
    <property type="molecule type" value="Genomic_DNA"/>
</dbReference>